<proteinExistence type="predicted"/>
<dbReference type="EMBL" id="CATQJA010002559">
    <property type="protein sequence ID" value="CAJ0571363.1"/>
    <property type="molecule type" value="Genomic_DNA"/>
</dbReference>
<feature type="non-terminal residue" evidence="1">
    <location>
        <position position="1"/>
    </location>
</feature>
<evidence type="ECO:0000313" key="1">
    <source>
        <dbReference type="EMBL" id="CAJ0571363.1"/>
    </source>
</evidence>
<dbReference type="AlphaFoldDB" id="A0AA36G351"/>
<gene>
    <name evidence="1" type="ORF">MSPICULIGERA_LOCUS9772</name>
</gene>
<dbReference type="Proteomes" id="UP001177023">
    <property type="component" value="Unassembled WGS sequence"/>
</dbReference>
<name>A0AA36G351_9BILA</name>
<organism evidence="1 2">
    <name type="scientific">Mesorhabditis spiculigera</name>
    <dbReference type="NCBI Taxonomy" id="96644"/>
    <lineage>
        <taxon>Eukaryota</taxon>
        <taxon>Metazoa</taxon>
        <taxon>Ecdysozoa</taxon>
        <taxon>Nematoda</taxon>
        <taxon>Chromadorea</taxon>
        <taxon>Rhabditida</taxon>
        <taxon>Rhabditina</taxon>
        <taxon>Rhabditomorpha</taxon>
        <taxon>Rhabditoidea</taxon>
        <taxon>Rhabditidae</taxon>
        <taxon>Mesorhabditinae</taxon>
        <taxon>Mesorhabditis</taxon>
    </lineage>
</organism>
<accession>A0AA36G351</accession>
<keyword evidence="2" id="KW-1185">Reference proteome</keyword>
<comment type="caution">
    <text evidence="1">The sequence shown here is derived from an EMBL/GenBank/DDBJ whole genome shotgun (WGS) entry which is preliminary data.</text>
</comment>
<protein>
    <submittedName>
        <fullName evidence="1">Uncharacterized protein</fullName>
    </submittedName>
</protein>
<sequence length="129" mass="14393">MTPIHLCEDVVPCDNPMMSGNDAPMDVSTPVWRNTTSSRNPRLFLRTLEPWLSRLLVAPEWSPPILSISRNRLAQLEVQCALPGNGHIETVNTTVSVREKFKNVYASLLPDMPQPSNICVYASVQPKPP</sequence>
<reference evidence="1" key="1">
    <citation type="submission" date="2023-06" db="EMBL/GenBank/DDBJ databases">
        <authorList>
            <person name="Delattre M."/>
        </authorList>
    </citation>
    <scope>NUCLEOTIDE SEQUENCE</scope>
    <source>
        <strain evidence="1">AF72</strain>
    </source>
</reference>
<evidence type="ECO:0000313" key="2">
    <source>
        <dbReference type="Proteomes" id="UP001177023"/>
    </source>
</evidence>